<accession>A0ABW2WVR8</accession>
<dbReference type="InterPro" id="IPR036461">
    <property type="entry name" value="Urease_betasu_sf"/>
</dbReference>
<evidence type="ECO:0000313" key="4">
    <source>
        <dbReference type="Proteomes" id="UP001596915"/>
    </source>
</evidence>
<keyword evidence="1 3" id="KW-0378">Hydrolase</keyword>
<dbReference type="GO" id="GO:0009039">
    <property type="term" value="F:urease activity"/>
    <property type="evidence" value="ECO:0007669"/>
    <property type="project" value="UniProtKB-EC"/>
</dbReference>
<dbReference type="InterPro" id="IPR002019">
    <property type="entry name" value="Urease_beta-like"/>
</dbReference>
<comment type="catalytic activity">
    <reaction evidence="2">
        <text>urea + 2 H2O + H(+) = hydrogencarbonate + 2 NH4(+)</text>
        <dbReference type="Rhea" id="RHEA:20557"/>
        <dbReference type="ChEBI" id="CHEBI:15377"/>
        <dbReference type="ChEBI" id="CHEBI:15378"/>
        <dbReference type="ChEBI" id="CHEBI:16199"/>
        <dbReference type="ChEBI" id="CHEBI:17544"/>
        <dbReference type="ChEBI" id="CHEBI:28938"/>
        <dbReference type="EC" id="3.5.1.5"/>
    </reaction>
</comment>
<protein>
    <submittedName>
        <fullName evidence="3">Urease subunit beta</fullName>
        <ecNumber evidence="3">3.5.1.5</ecNumber>
    </submittedName>
</protein>
<dbReference type="InterPro" id="IPR050069">
    <property type="entry name" value="Urease_subunit"/>
</dbReference>
<dbReference type="PANTHER" id="PTHR33569:SF1">
    <property type="entry name" value="UREASE"/>
    <property type="match status" value="1"/>
</dbReference>
<dbReference type="EC" id="3.5.1.5" evidence="3"/>
<dbReference type="SUPFAM" id="SSF51278">
    <property type="entry name" value="Urease, beta-subunit"/>
    <property type="match status" value="1"/>
</dbReference>
<dbReference type="EMBL" id="JBHTGL010000008">
    <property type="protein sequence ID" value="MFD0625630.1"/>
    <property type="molecule type" value="Genomic_DNA"/>
</dbReference>
<keyword evidence="4" id="KW-1185">Reference proteome</keyword>
<dbReference type="Pfam" id="PF00699">
    <property type="entry name" value="Urease_beta"/>
    <property type="match status" value="1"/>
</dbReference>
<organism evidence="3 4">
    <name type="scientific">Streptomyces sanglieri</name>
    <dbReference type="NCBI Taxonomy" id="193460"/>
    <lineage>
        <taxon>Bacteria</taxon>
        <taxon>Bacillati</taxon>
        <taxon>Actinomycetota</taxon>
        <taxon>Actinomycetes</taxon>
        <taxon>Kitasatosporales</taxon>
        <taxon>Streptomycetaceae</taxon>
        <taxon>Streptomyces</taxon>
    </lineage>
</organism>
<comment type="caution">
    <text evidence="3">The sequence shown here is derived from an EMBL/GenBank/DDBJ whole genome shotgun (WGS) entry which is preliminary data.</text>
</comment>
<evidence type="ECO:0000313" key="3">
    <source>
        <dbReference type="EMBL" id="MFD0625630.1"/>
    </source>
</evidence>
<gene>
    <name evidence="3" type="ORF">ACFQ2K_25705</name>
</gene>
<proteinExistence type="predicted"/>
<name>A0ABW2WVR8_9ACTN</name>
<dbReference type="PANTHER" id="PTHR33569">
    <property type="entry name" value="UREASE"/>
    <property type="match status" value="1"/>
</dbReference>
<dbReference type="Proteomes" id="UP001596915">
    <property type="component" value="Unassembled WGS sequence"/>
</dbReference>
<reference evidence="4" key="1">
    <citation type="journal article" date="2019" name="Int. J. Syst. Evol. Microbiol.">
        <title>The Global Catalogue of Microorganisms (GCM) 10K type strain sequencing project: providing services to taxonomists for standard genome sequencing and annotation.</title>
        <authorList>
            <consortium name="The Broad Institute Genomics Platform"/>
            <consortium name="The Broad Institute Genome Sequencing Center for Infectious Disease"/>
            <person name="Wu L."/>
            <person name="Ma J."/>
        </authorList>
    </citation>
    <scope>NUCLEOTIDE SEQUENCE [LARGE SCALE GENOMIC DNA]</scope>
    <source>
        <strain evidence="4">JCM 12607</strain>
    </source>
</reference>
<dbReference type="Gene3D" id="2.10.150.10">
    <property type="entry name" value="Urease, beta subunit"/>
    <property type="match status" value="1"/>
</dbReference>
<evidence type="ECO:0000256" key="2">
    <source>
        <dbReference type="ARBA" id="ARBA00047778"/>
    </source>
</evidence>
<sequence length="89" mass="9852">MSDRPVQVGSHYHFADVNPGLKVLKVEVPAGPELESPQELRDCEAARMRRLNIAAGTSVRFEPGDECCVELVEIQGDRQVKGAREVAHR</sequence>
<evidence type="ECO:0000256" key="1">
    <source>
        <dbReference type="ARBA" id="ARBA00022801"/>
    </source>
</evidence>